<gene>
    <name evidence="2" type="ORF">T459_03856</name>
</gene>
<accession>A0A2G3AP17</accession>
<comment type="caution">
    <text evidence="2">The sequence shown here is derived from an EMBL/GenBank/DDBJ whole genome shotgun (WGS) entry which is preliminary data.</text>
</comment>
<dbReference type="InterPro" id="IPR044832">
    <property type="entry name" value="NRP-like"/>
</dbReference>
<reference evidence="2 3" key="2">
    <citation type="journal article" date="2017" name="Genome Biol.">
        <title>New reference genome sequences of hot pepper reveal the massive evolution of plant disease-resistance genes by retroduplication.</title>
        <authorList>
            <person name="Kim S."/>
            <person name="Park J."/>
            <person name="Yeom S.I."/>
            <person name="Kim Y.M."/>
            <person name="Seo E."/>
            <person name="Kim K.T."/>
            <person name="Kim M.S."/>
            <person name="Lee J.M."/>
            <person name="Cheong K."/>
            <person name="Shin H.S."/>
            <person name="Kim S.B."/>
            <person name="Han K."/>
            <person name="Lee J."/>
            <person name="Park M."/>
            <person name="Lee H.A."/>
            <person name="Lee H.Y."/>
            <person name="Lee Y."/>
            <person name="Oh S."/>
            <person name="Lee J.H."/>
            <person name="Choi E."/>
            <person name="Choi E."/>
            <person name="Lee S.E."/>
            <person name="Jeon J."/>
            <person name="Kim H."/>
            <person name="Choi G."/>
            <person name="Song H."/>
            <person name="Lee J."/>
            <person name="Lee S.C."/>
            <person name="Kwon J.K."/>
            <person name="Lee H.Y."/>
            <person name="Koo N."/>
            <person name="Hong Y."/>
            <person name="Kim R.W."/>
            <person name="Kang W.H."/>
            <person name="Huh J.H."/>
            <person name="Kang B.C."/>
            <person name="Yang T.J."/>
            <person name="Lee Y.H."/>
            <person name="Bennetzen J.L."/>
            <person name="Choi D."/>
        </authorList>
    </citation>
    <scope>NUCLEOTIDE SEQUENCE [LARGE SCALE GENOMIC DNA]</scope>
    <source>
        <strain evidence="3">cv. CM334</strain>
    </source>
</reference>
<reference evidence="2 3" key="1">
    <citation type="journal article" date="2014" name="Nat. Genet.">
        <title>Genome sequence of the hot pepper provides insights into the evolution of pungency in Capsicum species.</title>
        <authorList>
            <person name="Kim S."/>
            <person name="Park M."/>
            <person name="Yeom S.I."/>
            <person name="Kim Y.M."/>
            <person name="Lee J.M."/>
            <person name="Lee H.A."/>
            <person name="Seo E."/>
            <person name="Choi J."/>
            <person name="Cheong K."/>
            <person name="Kim K.T."/>
            <person name="Jung K."/>
            <person name="Lee G.W."/>
            <person name="Oh S.K."/>
            <person name="Bae C."/>
            <person name="Kim S.B."/>
            <person name="Lee H.Y."/>
            <person name="Kim S.Y."/>
            <person name="Kim M.S."/>
            <person name="Kang B.C."/>
            <person name="Jo Y.D."/>
            <person name="Yang H.B."/>
            <person name="Jeong H.J."/>
            <person name="Kang W.H."/>
            <person name="Kwon J.K."/>
            <person name="Shin C."/>
            <person name="Lim J.Y."/>
            <person name="Park J.H."/>
            <person name="Huh J.H."/>
            <person name="Kim J.S."/>
            <person name="Kim B.D."/>
            <person name="Cohen O."/>
            <person name="Paran I."/>
            <person name="Suh M.C."/>
            <person name="Lee S.B."/>
            <person name="Kim Y.K."/>
            <person name="Shin Y."/>
            <person name="Noh S.J."/>
            <person name="Park J."/>
            <person name="Seo Y.S."/>
            <person name="Kwon S.Y."/>
            <person name="Kim H.A."/>
            <person name="Park J.M."/>
            <person name="Kim H.J."/>
            <person name="Choi S.B."/>
            <person name="Bosland P.W."/>
            <person name="Reeves G."/>
            <person name="Jo S.H."/>
            <person name="Lee B.W."/>
            <person name="Cho H.T."/>
            <person name="Choi H.S."/>
            <person name="Lee M.S."/>
            <person name="Yu Y."/>
            <person name="Do Choi Y."/>
            <person name="Park B.S."/>
            <person name="van Deynze A."/>
            <person name="Ashrafi H."/>
            <person name="Hill T."/>
            <person name="Kim W.T."/>
            <person name="Pai H.S."/>
            <person name="Ahn H.K."/>
            <person name="Yeam I."/>
            <person name="Giovannoni J.J."/>
            <person name="Rose J.K."/>
            <person name="Sorensen I."/>
            <person name="Lee S.J."/>
            <person name="Kim R.W."/>
            <person name="Choi I.Y."/>
            <person name="Choi B.S."/>
            <person name="Lim J.S."/>
            <person name="Lee Y.H."/>
            <person name="Choi D."/>
        </authorList>
    </citation>
    <scope>NUCLEOTIDE SEQUENCE [LARGE SCALE GENOMIC DNA]</scope>
    <source>
        <strain evidence="3">cv. CM334</strain>
    </source>
</reference>
<dbReference type="GO" id="GO:0034976">
    <property type="term" value="P:response to endoplasmic reticulum stress"/>
    <property type="evidence" value="ECO:0007669"/>
    <property type="project" value="InterPro"/>
</dbReference>
<organism evidence="2 3">
    <name type="scientific">Capsicum annuum</name>
    <name type="common">Capsicum pepper</name>
    <dbReference type="NCBI Taxonomy" id="4072"/>
    <lineage>
        <taxon>Eukaryota</taxon>
        <taxon>Viridiplantae</taxon>
        <taxon>Streptophyta</taxon>
        <taxon>Embryophyta</taxon>
        <taxon>Tracheophyta</taxon>
        <taxon>Spermatophyta</taxon>
        <taxon>Magnoliopsida</taxon>
        <taxon>eudicotyledons</taxon>
        <taxon>Gunneridae</taxon>
        <taxon>Pentapetalae</taxon>
        <taxon>asterids</taxon>
        <taxon>lamiids</taxon>
        <taxon>Solanales</taxon>
        <taxon>Solanaceae</taxon>
        <taxon>Solanoideae</taxon>
        <taxon>Capsiceae</taxon>
        <taxon>Capsicum</taxon>
    </lineage>
</organism>
<dbReference type="AlphaFoldDB" id="A0A2G3AP17"/>
<dbReference type="PANTHER" id="PTHR46034:SF43">
    <property type="entry name" value="B2 PROTEIN-LIKE"/>
    <property type="match status" value="1"/>
</dbReference>
<dbReference type="Gramene" id="PHT95974">
    <property type="protein sequence ID" value="PHT95974"/>
    <property type="gene ID" value="T459_03856"/>
</dbReference>
<dbReference type="PANTHER" id="PTHR46034">
    <property type="match status" value="1"/>
</dbReference>
<dbReference type="STRING" id="4072.A0A2G3AP17"/>
<name>A0A2G3AP17_CAPAN</name>
<dbReference type="Proteomes" id="UP000222542">
    <property type="component" value="Unassembled WGS sequence"/>
</dbReference>
<evidence type="ECO:0000313" key="2">
    <source>
        <dbReference type="EMBL" id="PHT95974.1"/>
    </source>
</evidence>
<evidence type="ECO:0000256" key="1">
    <source>
        <dbReference type="SAM" id="MobiDB-lite"/>
    </source>
</evidence>
<sequence length="160" mass="18385">MEDSGMDFVDLGVNLVDLGMNFVDLQMGFGDLGMDSEMGFAGLEMDFMDGKHLGYFHDWFIPYTERDFRPPSYSPSVYHVFFERELTFIIFGEESEHRIDLRRLLLDLKLPKNFAKIVGTVASFGGSNIDLSTWEDKKNPSESRFPAQVSKMKKEMKTLT</sequence>
<feature type="region of interest" description="Disordered" evidence="1">
    <location>
        <begin position="135"/>
        <end position="160"/>
    </location>
</feature>
<keyword evidence="3" id="KW-1185">Reference proteome</keyword>
<evidence type="ECO:0000313" key="3">
    <source>
        <dbReference type="Proteomes" id="UP000222542"/>
    </source>
</evidence>
<dbReference type="EMBL" id="AYRZ02000001">
    <property type="protein sequence ID" value="PHT95974.1"/>
    <property type="molecule type" value="Genomic_DNA"/>
</dbReference>
<proteinExistence type="predicted"/>
<protein>
    <submittedName>
        <fullName evidence="2">Uncharacterized protein</fullName>
    </submittedName>
</protein>